<evidence type="ECO:0000313" key="6">
    <source>
        <dbReference type="Ensembl" id="ENSSVLP00005017110.1"/>
    </source>
</evidence>
<reference evidence="6" key="1">
    <citation type="submission" date="2025-05" db="UniProtKB">
        <authorList>
            <consortium name="Ensembl"/>
        </authorList>
    </citation>
    <scope>IDENTIFICATION</scope>
</reference>
<protein>
    <recommendedName>
        <fullName evidence="5">Succinylglutamate desuccinylase/Aspartoacylase catalytic domain-containing protein</fullName>
    </recommendedName>
</protein>
<dbReference type="Gene3D" id="3.40.630.10">
    <property type="entry name" value="Zn peptidases"/>
    <property type="match status" value="1"/>
</dbReference>
<dbReference type="AlphaFoldDB" id="A0A8D2CYN8"/>
<dbReference type="Pfam" id="PF24827">
    <property type="entry name" value="AstE_AspA_cat"/>
    <property type="match status" value="1"/>
</dbReference>
<keyword evidence="7" id="KW-1185">Reference proteome</keyword>
<dbReference type="Ensembl" id="ENSSVLT00005019035.1">
    <property type="protein sequence ID" value="ENSSVLP00005017110.1"/>
    <property type="gene ID" value="ENSSVLG00005013649.1"/>
</dbReference>
<dbReference type="GeneTree" id="ENSGT01010000224846"/>
<accession>A0A8D2CYN8</accession>
<evidence type="ECO:0000256" key="2">
    <source>
        <dbReference type="ARBA" id="ARBA00022723"/>
    </source>
</evidence>
<organism evidence="6 7">
    <name type="scientific">Sciurus vulgaris</name>
    <name type="common">Eurasian red squirrel</name>
    <dbReference type="NCBI Taxonomy" id="55149"/>
    <lineage>
        <taxon>Eukaryota</taxon>
        <taxon>Metazoa</taxon>
        <taxon>Chordata</taxon>
        <taxon>Craniata</taxon>
        <taxon>Vertebrata</taxon>
        <taxon>Euteleostomi</taxon>
        <taxon>Mammalia</taxon>
        <taxon>Eutheria</taxon>
        <taxon>Euarchontoglires</taxon>
        <taxon>Glires</taxon>
        <taxon>Rodentia</taxon>
        <taxon>Sciuromorpha</taxon>
        <taxon>Sciuridae</taxon>
        <taxon>Sciurinae</taxon>
        <taxon>Sciurini</taxon>
        <taxon>Sciurus</taxon>
    </lineage>
</organism>
<comment type="cofactor">
    <cofactor evidence="1">
        <name>Zn(2+)</name>
        <dbReference type="ChEBI" id="CHEBI:29105"/>
    </cofactor>
</comment>
<dbReference type="OrthoDB" id="8300214at2759"/>
<keyword evidence="4" id="KW-0862">Zinc</keyword>
<proteinExistence type="predicted"/>
<evidence type="ECO:0000256" key="4">
    <source>
        <dbReference type="ARBA" id="ARBA00022833"/>
    </source>
</evidence>
<dbReference type="Proteomes" id="UP000694564">
    <property type="component" value="Chromosome 3"/>
</dbReference>
<dbReference type="Ensembl" id="ENSSVLT00005019178.1">
    <property type="protein sequence ID" value="ENSSVLP00005017244.1"/>
    <property type="gene ID" value="ENSSVLG00005013751.1"/>
</dbReference>
<name>A0A8D2CYN8_SCIVU</name>
<evidence type="ECO:0000256" key="1">
    <source>
        <dbReference type="ARBA" id="ARBA00001947"/>
    </source>
</evidence>
<feature type="domain" description="Succinylglutamate desuccinylase/Aspartoacylase catalytic" evidence="5">
    <location>
        <begin position="10"/>
        <end position="48"/>
    </location>
</feature>
<dbReference type="SUPFAM" id="SSF53187">
    <property type="entry name" value="Zn-dependent exopeptidases"/>
    <property type="match status" value="1"/>
</dbReference>
<keyword evidence="3" id="KW-0378">Hydrolase</keyword>
<dbReference type="GO" id="GO:0016788">
    <property type="term" value="F:hydrolase activity, acting on ester bonds"/>
    <property type="evidence" value="ECO:0007669"/>
    <property type="project" value="InterPro"/>
</dbReference>
<evidence type="ECO:0000259" key="5">
    <source>
        <dbReference type="Pfam" id="PF24827"/>
    </source>
</evidence>
<keyword evidence="2" id="KW-0479">Metal-binding</keyword>
<evidence type="ECO:0000313" key="7">
    <source>
        <dbReference type="Proteomes" id="UP000694564"/>
    </source>
</evidence>
<dbReference type="GO" id="GO:0046872">
    <property type="term" value="F:metal ion binding"/>
    <property type="evidence" value="ECO:0007669"/>
    <property type="project" value="UniProtKB-KW"/>
</dbReference>
<dbReference type="InterPro" id="IPR055438">
    <property type="entry name" value="AstE_AspA_cat"/>
</dbReference>
<sequence>MTSYHITEEPTKKMAVFGETHRNELTGVFLVKHWLENDTEIQRTGLEVNHLLPIQDQ</sequence>
<evidence type="ECO:0000256" key="3">
    <source>
        <dbReference type="ARBA" id="ARBA00022801"/>
    </source>
</evidence>